<keyword evidence="1" id="KW-0812">Transmembrane</keyword>
<evidence type="ECO:0000313" key="3">
    <source>
        <dbReference type="EMBL" id="MBB3147002.1"/>
    </source>
</evidence>
<reference evidence="3 4" key="1">
    <citation type="submission" date="2020-08" db="EMBL/GenBank/DDBJ databases">
        <title>Genomic Encyclopedia of Type Strains, Phase III (KMG-III): the genomes of soil and plant-associated and newly described type strains.</title>
        <authorList>
            <person name="Whitman W."/>
        </authorList>
    </citation>
    <scope>NUCLEOTIDE SEQUENCE [LARGE SCALE GENOMIC DNA]</scope>
    <source>
        <strain evidence="3 4">CECT 7015</strain>
    </source>
</reference>
<evidence type="ECO:0000313" key="4">
    <source>
        <dbReference type="Proteomes" id="UP000554520"/>
    </source>
</evidence>
<feature type="transmembrane region" description="Helical" evidence="1">
    <location>
        <begin position="6"/>
        <end position="25"/>
    </location>
</feature>
<dbReference type="InterPro" id="IPR009936">
    <property type="entry name" value="DUF1468"/>
</dbReference>
<dbReference type="RefSeq" id="WP_112531460.1">
    <property type="nucleotide sequence ID" value="NZ_JACHXN010000010.1"/>
</dbReference>
<dbReference type="Pfam" id="PF07331">
    <property type="entry name" value="TctB"/>
    <property type="match status" value="1"/>
</dbReference>
<proteinExistence type="predicted"/>
<evidence type="ECO:0000259" key="2">
    <source>
        <dbReference type="Pfam" id="PF07331"/>
    </source>
</evidence>
<dbReference type="Proteomes" id="UP000554520">
    <property type="component" value="Unassembled WGS sequence"/>
</dbReference>
<feature type="domain" description="DUF1468" evidence="2">
    <location>
        <begin position="12"/>
        <end position="160"/>
    </location>
</feature>
<keyword evidence="4" id="KW-1185">Reference proteome</keyword>
<sequence length="178" mass="19555">MKQLSFSTWLTFVMLAIFGTMVAMATQFPPNARFMPFVVGIPGIALCLLQLGMDLLRAPGNQLAENFQAASKAGVPANLVPEEEPEFGPHTVSGELTMWAYFVGFIAAVLVFGFYISVPVMLLSFLRRQAEASWKFALFLAVTATVVLYSMFGLLLHVQLFHGFLTPIVLRALGFEVS</sequence>
<evidence type="ECO:0000256" key="1">
    <source>
        <dbReference type="SAM" id="Phobius"/>
    </source>
</evidence>
<organism evidence="3 4">
    <name type="scientific">Phyllobacterium trifolii</name>
    <dbReference type="NCBI Taxonomy" id="300193"/>
    <lineage>
        <taxon>Bacteria</taxon>
        <taxon>Pseudomonadati</taxon>
        <taxon>Pseudomonadota</taxon>
        <taxon>Alphaproteobacteria</taxon>
        <taxon>Hyphomicrobiales</taxon>
        <taxon>Phyllobacteriaceae</taxon>
        <taxon>Phyllobacterium</taxon>
    </lineage>
</organism>
<keyword evidence="1" id="KW-1133">Transmembrane helix</keyword>
<accession>A0A839UDQ3</accession>
<feature type="transmembrane region" description="Helical" evidence="1">
    <location>
        <begin position="99"/>
        <end position="124"/>
    </location>
</feature>
<dbReference type="EMBL" id="JACHXN010000010">
    <property type="protein sequence ID" value="MBB3147002.1"/>
    <property type="molecule type" value="Genomic_DNA"/>
</dbReference>
<name>A0A839UDQ3_9HYPH</name>
<protein>
    <recommendedName>
        <fullName evidence="2">DUF1468 domain-containing protein</fullName>
    </recommendedName>
</protein>
<keyword evidence="1" id="KW-0472">Membrane</keyword>
<dbReference type="AlphaFoldDB" id="A0A839UDQ3"/>
<feature type="transmembrane region" description="Helical" evidence="1">
    <location>
        <begin position="136"/>
        <end position="156"/>
    </location>
</feature>
<comment type="caution">
    <text evidence="3">The sequence shown here is derived from an EMBL/GenBank/DDBJ whole genome shotgun (WGS) entry which is preliminary data.</text>
</comment>
<gene>
    <name evidence="3" type="ORF">FHS21_003418</name>
</gene>